<comment type="caution">
    <text evidence="1">The sequence shown here is derived from an EMBL/GenBank/DDBJ whole genome shotgun (WGS) entry which is preliminary data.</text>
</comment>
<accession>A0A645HPZ6</accession>
<name>A0A645HPZ6_9ZZZZ</name>
<dbReference type="AlphaFoldDB" id="A0A645HPZ6"/>
<gene>
    <name evidence="1" type="ORF">SDC9_185728</name>
</gene>
<sequence>MDIAVFVVVICAGGRSGDDVLRRRLDVEWCFINLAYIRKAVAFRDAQTRYGSVAWRIYLRGCEFK</sequence>
<protein>
    <submittedName>
        <fullName evidence="1">Uncharacterized protein</fullName>
    </submittedName>
</protein>
<proteinExistence type="predicted"/>
<reference evidence="1" key="1">
    <citation type="submission" date="2019-08" db="EMBL/GenBank/DDBJ databases">
        <authorList>
            <person name="Kucharzyk K."/>
            <person name="Murdoch R.W."/>
            <person name="Higgins S."/>
            <person name="Loffler F."/>
        </authorList>
    </citation>
    <scope>NUCLEOTIDE SEQUENCE</scope>
</reference>
<dbReference type="EMBL" id="VSSQ01093292">
    <property type="protein sequence ID" value="MPN38204.1"/>
    <property type="molecule type" value="Genomic_DNA"/>
</dbReference>
<evidence type="ECO:0000313" key="1">
    <source>
        <dbReference type="EMBL" id="MPN38204.1"/>
    </source>
</evidence>
<organism evidence="1">
    <name type="scientific">bioreactor metagenome</name>
    <dbReference type="NCBI Taxonomy" id="1076179"/>
    <lineage>
        <taxon>unclassified sequences</taxon>
        <taxon>metagenomes</taxon>
        <taxon>ecological metagenomes</taxon>
    </lineage>
</organism>